<proteinExistence type="predicted"/>
<evidence type="ECO:0000313" key="2">
    <source>
        <dbReference type="Proteomes" id="UP000595064"/>
    </source>
</evidence>
<evidence type="ECO:0000313" key="1">
    <source>
        <dbReference type="EMBL" id="QPS80903.1"/>
    </source>
</evidence>
<name>A0A7T3DES0_9BURK</name>
<dbReference type="KEGG" id="dla:I6G47_28680"/>
<dbReference type="RefSeq" id="WP_016451059.1">
    <property type="nucleotide sequence ID" value="NZ_CP065748.1"/>
</dbReference>
<dbReference type="Proteomes" id="UP000595064">
    <property type="component" value="Chromosome"/>
</dbReference>
<accession>A0A7T3DES0</accession>
<sequence>MATTSFANKYALVRGNLFFRIYGSTGPWTPFGPTKDSGLEMSIEKTTLTSGDDGSVLDERQVAKTATFGTTLQSLSDSNLGIAMQSVVRTSPAVTDQPFSLPAMTVGQVLFLAPSLDSVTLAGVTEGVDYSLNKAGGKLVALKALTAAEGTYDADEHVEMGILAGENKSFELMYDATAESGIMLRIYKWNPSPAQNVSLNAGNEHTALALTGACIADDNASADDELGRFGRIVRVK</sequence>
<reference evidence="1 2" key="1">
    <citation type="submission" date="2020-12" db="EMBL/GenBank/DDBJ databases">
        <title>FDA dAtabase for Regulatory Grade micrObial Sequences (FDA-ARGOS): Supporting development and validation of Infectious Disease Dx tests.</title>
        <authorList>
            <person name="Sproer C."/>
            <person name="Gronow S."/>
            <person name="Severitt S."/>
            <person name="Schroder I."/>
            <person name="Tallon L."/>
            <person name="Sadzewicz L."/>
            <person name="Zhao X."/>
            <person name="Boylan J."/>
            <person name="Ott S."/>
            <person name="Bowen H."/>
            <person name="Vavikolanu K."/>
            <person name="Mehta A."/>
            <person name="Aluvathingal J."/>
            <person name="Nadendla S."/>
            <person name="Lowell S."/>
            <person name="Myers T."/>
            <person name="Yan Y."/>
            <person name="Sichtig H."/>
        </authorList>
    </citation>
    <scope>NUCLEOTIDE SEQUENCE [LARGE SCALE GENOMIC DNA]</scope>
    <source>
        <strain evidence="1 2">FDAARGOS_890</strain>
    </source>
</reference>
<organism evidence="1 2">
    <name type="scientific">Delftia lacustris</name>
    <dbReference type="NCBI Taxonomy" id="558537"/>
    <lineage>
        <taxon>Bacteria</taxon>
        <taxon>Pseudomonadati</taxon>
        <taxon>Pseudomonadota</taxon>
        <taxon>Betaproteobacteria</taxon>
        <taxon>Burkholderiales</taxon>
        <taxon>Comamonadaceae</taxon>
        <taxon>Delftia</taxon>
    </lineage>
</organism>
<dbReference type="EMBL" id="CP065748">
    <property type="protein sequence ID" value="QPS80903.1"/>
    <property type="molecule type" value="Genomic_DNA"/>
</dbReference>
<gene>
    <name evidence="1" type="ORF">I6G47_28680</name>
</gene>
<keyword evidence="2" id="KW-1185">Reference proteome</keyword>
<protein>
    <submittedName>
        <fullName evidence="1">Uncharacterized protein</fullName>
    </submittedName>
</protein>
<dbReference type="AlphaFoldDB" id="A0A7T3DES0"/>